<dbReference type="Gene3D" id="3.40.50.1000">
    <property type="entry name" value="HAD superfamily/HAD-like"/>
    <property type="match status" value="1"/>
</dbReference>
<protein>
    <recommendedName>
        <fullName evidence="2">FCP1 homology domain-containing protein</fullName>
    </recommendedName>
</protein>
<dbReference type="Proteomes" id="UP001633002">
    <property type="component" value="Unassembled WGS sequence"/>
</dbReference>
<evidence type="ECO:0000313" key="4">
    <source>
        <dbReference type="Proteomes" id="UP001633002"/>
    </source>
</evidence>
<feature type="compositionally biased region" description="Basic and acidic residues" evidence="1">
    <location>
        <begin position="35"/>
        <end position="47"/>
    </location>
</feature>
<comment type="caution">
    <text evidence="3">The sequence shown here is derived from an EMBL/GenBank/DDBJ whole genome shotgun (WGS) entry which is preliminary data.</text>
</comment>
<feature type="region of interest" description="Disordered" evidence="1">
    <location>
        <begin position="35"/>
        <end position="57"/>
    </location>
</feature>
<name>A0ABD3H1U9_9MARC</name>
<reference evidence="3 4" key="1">
    <citation type="submission" date="2024-09" db="EMBL/GenBank/DDBJ databases">
        <title>Chromosome-scale assembly of Riccia sorocarpa.</title>
        <authorList>
            <person name="Paukszto L."/>
        </authorList>
    </citation>
    <scope>NUCLEOTIDE SEQUENCE [LARGE SCALE GENOMIC DNA]</scope>
    <source>
        <strain evidence="3">LP-2024</strain>
        <tissue evidence="3">Aerial parts of the thallus</tissue>
    </source>
</reference>
<evidence type="ECO:0000313" key="3">
    <source>
        <dbReference type="EMBL" id="KAL3684906.1"/>
    </source>
</evidence>
<accession>A0ABD3H1U9</accession>
<dbReference type="InterPro" id="IPR023214">
    <property type="entry name" value="HAD_sf"/>
</dbReference>
<dbReference type="InterPro" id="IPR004274">
    <property type="entry name" value="FCP1_dom"/>
</dbReference>
<dbReference type="SUPFAM" id="SSF56784">
    <property type="entry name" value="HAD-like"/>
    <property type="match status" value="1"/>
</dbReference>
<gene>
    <name evidence="3" type="ORF">R1sor_002928</name>
</gene>
<feature type="domain" description="FCP1 homology" evidence="2">
    <location>
        <begin position="85"/>
        <end position="165"/>
    </location>
</feature>
<organism evidence="3 4">
    <name type="scientific">Riccia sorocarpa</name>
    <dbReference type="NCBI Taxonomy" id="122646"/>
    <lineage>
        <taxon>Eukaryota</taxon>
        <taxon>Viridiplantae</taxon>
        <taxon>Streptophyta</taxon>
        <taxon>Embryophyta</taxon>
        <taxon>Marchantiophyta</taxon>
        <taxon>Marchantiopsida</taxon>
        <taxon>Marchantiidae</taxon>
        <taxon>Marchantiales</taxon>
        <taxon>Ricciaceae</taxon>
        <taxon>Riccia</taxon>
    </lineage>
</organism>
<dbReference type="Pfam" id="PF03031">
    <property type="entry name" value="NIF"/>
    <property type="match status" value="1"/>
</dbReference>
<evidence type="ECO:0000259" key="2">
    <source>
        <dbReference type="Pfam" id="PF03031"/>
    </source>
</evidence>
<sequence length="291" mass="32517">MPQAEAFDSVTPAEGNIEGEILVPKELGALAQNHKPDDQEAGQHEVVHPVGSGSGDKHVKPGVELRKKFMFVWDQNKALDTKKTWSRSGGPFQVLLKPLKTIWETMPGFNARNALLVDVNPYRASANPQNTSIFPSPFTGSSTDTYLTSVLLPYLEGISHVFNVREYVRDHTLQGGLRPLHFRSTSRGLAGLLHSFSSQAVETYVPQLLNKRKKLTDFEIDILKQLPRVAELTDRECVAWARLLGLPWNQNLQDDLTTVALSEEIGVNQPVKLSVKLAREFLTEVLMMHFP</sequence>
<dbReference type="AlphaFoldDB" id="A0ABD3H1U9"/>
<dbReference type="InterPro" id="IPR036412">
    <property type="entry name" value="HAD-like_sf"/>
</dbReference>
<proteinExistence type="predicted"/>
<keyword evidence="4" id="KW-1185">Reference proteome</keyword>
<dbReference type="EMBL" id="JBJQOH010000006">
    <property type="protein sequence ID" value="KAL3684906.1"/>
    <property type="molecule type" value="Genomic_DNA"/>
</dbReference>
<evidence type="ECO:0000256" key="1">
    <source>
        <dbReference type="SAM" id="MobiDB-lite"/>
    </source>
</evidence>